<evidence type="ECO:0000313" key="1">
    <source>
        <dbReference type="EMBL" id="OMJ86496.1"/>
    </source>
</evidence>
<dbReference type="EMBL" id="MPUH01000204">
    <property type="protein sequence ID" value="OMJ86496.1"/>
    <property type="molecule type" value="Genomic_DNA"/>
</dbReference>
<name>A0A1R2CBX4_9CILI</name>
<protein>
    <submittedName>
        <fullName evidence="1">Uncharacterized protein</fullName>
    </submittedName>
</protein>
<reference evidence="1 2" key="1">
    <citation type="submission" date="2016-11" db="EMBL/GenBank/DDBJ databases">
        <title>The macronuclear genome of Stentor coeruleus: a giant cell with tiny introns.</title>
        <authorList>
            <person name="Slabodnick M."/>
            <person name="Ruby J.G."/>
            <person name="Reiff S.B."/>
            <person name="Swart E.C."/>
            <person name="Gosai S."/>
            <person name="Prabakaran S."/>
            <person name="Witkowska E."/>
            <person name="Larue G.E."/>
            <person name="Fisher S."/>
            <person name="Freeman R.M."/>
            <person name="Gunawardena J."/>
            <person name="Chu W."/>
            <person name="Stover N.A."/>
            <person name="Gregory B.D."/>
            <person name="Nowacki M."/>
            <person name="Derisi J."/>
            <person name="Roy S.W."/>
            <person name="Marshall W.F."/>
            <person name="Sood P."/>
        </authorList>
    </citation>
    <scope>NUCLEOTIDE SEQUENCE [LARGE SCALE GENOMIC DNA]</scope>
    <source>
        <strain evidence="1">WM001</strain>
    </source>
</reference>
<proteinExistence type="predicted"/>
<evidence type="ECO:0000313" key="2">
    <source>
        <dbReference type="Proteomes" id="UP000187209"/>
    </source>
</evidence>
<accession>A0A1R2CBX4</accession>
<keyword evidence="2" id="KW-1185">Reference proteome</keyword>
<dbReference type="OrthoDB" id="324017at2759"/>
<dbReference type="AlphaFoldDB" id="A0A1R2CBX4"/>
<dbReference type="Proteomes" id="UP000187209">
    <property type="component" value="Unassembled WGS sequence"/>
</dbReference>
<sequence length="405" mass="46645">MITDIIINSIQMETETHSVDRLRINESEESTSFLHMHDLPNDPDKINDFKKALEDFIIDDESDMIGDLSQIVPDSRAYNKDQYDSILLNARSSRAICQRFDIEPCGLIKSDAQGQDFSLPAILNRMKVGHKIYKYNYNTASRKIVTIKINQGIIEISTSDTRKNRIGFADVYGITLGSASSTFKMYKGQIDFKYGNLHTQEDCFSIINEFRSYDFGTTSHLARYDICLSMSWLCSLNNSLQSNIPFTKYFLSFKNVSEKLRRESSIRLISIHELFLLAIYKTQKQMENVAGMNKIVLILNKRFTFSGKLYRFIRFIVMPIISGDSYTKKELKDKIRVNLLVGNKLQVLTTIMYRLENEDDKLKAKTKKTVFESMIVPSVKSIFRKSKTNDPFLAMLRQKAIGSSK</sequence>
<comment type="caution">
    <text evidence="1">The sequence shown here is derived from an EMBL/GenBank/DDBJ whole genome shotgun (WGS) entry which is preliminary data.</text>
</comment>
<organism evidence="1 2">
    <name type="scientific">Stentor coeruleus</name>
    <dbReference type="NCBI Taxonomy" id="5963"/>
    <lineage>
        <taxon>Eukaryota</taxon>
        <taxon>Sar</taxon>
        <taxon>Alveolata</taxon>
        <taxon>Ciliophora</taxon>
        <taxon>Postciliodesmatophora</taxon>
        <taxon>Heterotrichea</taxon>
        <taxon>Heterotrichida</taxon>
        <taxon>Stentoridae</taxon>
        <taxon>Stentor</taxon>
    </lineage>
</organism>
<gene>
    <name evidence="1" type="ORF">SteCoe_11990</name>
</gene>